<dbReference type="Proteomes" id="UP001433268">
    <property type="component" value="Unassembled WGS sequence"/>
</dbReference>
<organism evidence="2 3">
    <name type="scientific">Apiospora hydei</name>
    <dbReference type="NCBI Taxonomy" id="1337664"/>
    <lineage>
        <taxon>Eukaryota</taxon>
        <taxon>Fungi</taxon>
        <taxon>Dikarya</taxon>
        <taxon>Ascomycota</taxon>
        <taxon>Pezizomycotina</taxon>
        <taxon>Sordariomycetes</taxon>
        <taxon>Xylariomycetidae</taxon>
        <taxon>Amphisphaeriales</taxon>
        <taxon>Apiosporaceae</taxon>
        <taxon>Apiospora</taxon>
    </lineage>
</organism>
<dbReference type="EMBL" id="JAQQWN010000002">
    <property type="protein sequence ID" value="KAK8094695.1"/>
    <property type="molecule type" value="Genomic_DNA"/>
</dbReference>
<comment type="caution">
    <text evidence="2">The sequence shown here is derived from an EMBL/GenBank/DDBJ whole genome shotgun (WGS) entry which is preliminary data.</text>
</comment>
<dbReference type="PROSITE" id="PS00028">
    <property type="entry name" value="ZINC_FINGER_C2H2_1"/>
    <property type="match status" value="1"/>
</dbReference>
<keyword evidence="3" id="KW-1185">Reference proteome</keyword>
<reference evidence="2 3" key="1">
    <citation type="submission" date="2023-01" db="EMBL/GenBank/DDBJ databases">
        <title>Analysis of 21 Apiospora genomes using comparative genomics revels a genus with tremendous synthesis potential of carbohydrate active enzymes and secondary metabolites.</title>
        <authorList>
            <person name="Sorensen T."/>
        </authorList>
    </citation>
    <scope>NUCLEOTIDE SEQUENCE [LARGE SCALE GENOMIC DNA]</scope>
    <source>
        <strain evidence="2 3">CBS 114990</strain>
    </source>
</reference>
<sequence length="183" mass="21499">MQRHIDGYATDVPKFPCKFCKFHHGKHGFRRRDHLVQHLRGYHKFDDEEVREACPATKKLRILQLPTCPHRGCEFFRDDSFHKLKLSEQMSQKPFSTQSALSKHLKEIHKQTPFPCDVEDCEKVGAKGYIREKDLMKHRTAKHPEATEYNPKPRQSVYPCGIEGCVKTYSSASQRHHHRLVKH</sequence>
<dbReference type="GeneID" id="92038755"/>
<evidence type="ECO:0000313" key="3">
    <source>
        <dbReference type="Proteomes" id="UP001433268"/>
    </source>
</evidence>
<gene>
    <name evidence="2" type="ORF">PG997_001380</name>
</gene>
<dbReference type="RefSeq" id="XP_066675468.1">
    <property type="nucleotide sequence ID" value="XM_066805695.1"/>
</dbReference>
<feature type="domain" description="C2H2-type" evidence="1">
    <location>
        <begin position="160"/>
        <end position="183"/>
    </location>
</feature>
<evidence type="ECO:0000259" key="1">
    <source>
        <dbReference type="PROSITE" id="PS00028"/>
    </source>
</evidence>
<dbReference type="InterPro" id="IPR013087">
    <property type="entry name" value="Znf_C2H2_type"/>
</dbReference>
<dbReference type="Gene3D" id="3.30.160.60">
    <property type="entry name" value="Classic Zinc Finger"/>
    <property type="match status" value="1"/>
</dbReference>
<protein>
    <recommendedName>
        <fullName evidence="1">C2H2-type domain-containing protein</fullName>
    </recommendedName>
</protein>
<evidence type="ECO:0000313" key="2">
    <source>
        <dbReference type="EMBL" id="KAK8094695.1"/>
    </source>
</evidence>
<accession>A0ABR1XDG2</accession>
<proteinExistence type="predicted"/>
<name>A0ABR1XDG2_9PEZI</name>
<dbReference type="SMART" id="SM00355">
    <property type="entry name" value="ZnF_C2H2"/>
    <property type="match status" value="4"/>
</dbReference>